<sequence>MQDALLLKKKMMGGGGLNSIPPLWGWNYSSNVSTGTVTPISHTAGAPVTPPISIAGYTTAVKGIDTVTYAAGSRTSTQDFTAMTRVLLVGATGYAGLLGSTFTFRTGDAGFGNRIQFGYAMSTIATCWDSSVTESQMSSAWYHLAMVRKANVNTVYINGSAIMLANGTGSTYNNPSFSDATSMINNNVMTVGQSGLNVYTAEWGFWDSAIITSNFTPPVGGLV</sequence>
<evidence type="ECO:0000313" key="1">
    <source>
        <dbReference type="EMBL" id="XBS47642.1"/>
    </source>
</evidence>
<proteinExistence type="predicted"/>
<gene>
    <name evidence="1" type="ORF">SURPRISE13_002</name>
</gene>
<evidence type="ECO:0008006" key="2">
    <source>
        <dbReference type="Google" id="ProtNLM"/>
    </source>
</evidence>
<organism evidence="1">
    <name type="scientific">Burkholderia phage vB_BgluM-SURPRISE13</name>
    <dbReference type="NCBI Taxonomy" id="3159457"/>
    <lineage>
        <taxon>Viruses</taxon>
    </lineage>
</organism>
<name>A0AAU7PFP5_9VIRU</name>
<accession>A0AAU7PFP5</accession>
<reference evidence="1" key="1">
    <citation type="submission" date="2024-05" db="EMBL/GenBank/DDBJ databases">
        <title>Isolation and characterization of the novel Burkholderia jumbo bacteriophage Surprise13.</title>
        <authorList>
            <person name="Supina B.S.I."/>
            <person name="Dennis J."/>
        </authorList>
    </citation>
    <scope>NUCLEOTIDE SEQUENCE</scope>
</reference>
<protein>
    <recommendedName>
        <fullName evidence="2">Tail fiber protein</fullName>
    </recommendedName>
</protein>
<dbReference type="EMBL" id="PP856017">
    <property type="protein sequence ID" value="XBS47642.1"/>
    <property type="molecule type" value="Genomic_DNA"/>
</dbReference>